<proteinExistence type="predicted"/>
<keyword evidence="2" id="KW-1185">Reference proteome</keyword>
<comment type="caution">
    <text evidence="1">The sequence shown here is derived from an EMBL/GenBank/DDBJ whole genome shotgun (WGS) entry which is preliminary data.</text>
</comment>
<evidence type="ECO:0000313" key="1">
    <source>
        <dbReference type="EMBL" id="SDQ84629.1"/>
    </source>
</evidence>
<name>A0ABY0THJ4_9PROT</name>
<sequence length="54" mass="6672">MNIRNQRFNNVTWMKSHPQCEHAEKITPILRKFDSKRKIFVLRMYRLKTWLIGP</sequence>
<protein>
    <submittedName>
        <fullName evidence="1">Uncharacterized protein</fullName>
    </submittedName>
</protein>
<accession>A0ABY0THJ4</accession>
<organism evidence="1 2">
    <name type="scientific">Nitrosospira multiformis</name>
    <dbReference type="NCBI Taxonomy" id="1231"/>
    <lineage>
        <taxon>Bacteria</taxon>
        <taxon>Pseudomonadati</taxon>
        <taxon>Pseudomonadota</taxon>
        <taxon>Betaproteobacteria</taxon>
        <taxon>Nitrosomonadales</taxon>
        <taxon>Nitrosomonadaceae</taxon>
        <taxon>Nitrosospira</taxon>
    </lineage>
</organism>
<dbReference type="Proteomes" id="UP000183471">
    <property type="component" value="Unassembled WGS sequence"/>
</dbReference>
<evidence type="ECO:0000313" key="2">
    <source>
        <dbReference type="Proteomes" id="UP000183471"/>
    </source>
</evidence>
<gene>
    <name evidence="1" type="ORF">SAMN05216402_2526</name>
</gene>
<reference evidence="1 2" key="1">
    <citation type="submission" date="2016-10" db="EMBL/GenBank/DDBJ databases">
        <authorList>
            <person name="Varghese N."/>
            <person name="Submissions S."/>
        </authorList>
    </citation>
    <scope>NUCLEOTIDE SEQUENCE [LARGE SCALE GENOMIC DNA]</scope>
    <source>
        <strain evidence="1 2">Nl1</strain>
    </source>
</reference>
<dbReference type="EMBL" id="FNKY01000001">
    <property type="protein sequence ID" value="SDQ84629.1"/>
    <property type="molecule type" value="Genomic_DNA"/>
</dbReference>